<protein>
    <recommendedName>
        <fullName evidence="2">Fungal-type protein kinase domain-containing protein</fullName>
    </recommendedName>
</protein>
<evidence type="ECO:0000313" key="4">
    <source>
        <dbReference type="Proteomes" id="UP001151518"/>
    </source>
</evidence>
<feature type="compositionally biased region" description="Low complexity" evidence="1">
    <location>
        <begin position="41"/>
        <end position="72"/>
    </location>
</feature>
<dbReference type="SUPFAM" id="SSF56112">
    <property type="entry name" value="Protein kinase-like (PK-like)"/>
    <property type="match status" value="1"/>
</dbReference>
<feature type="region of interest" description="Disordered" evidence="1">
    <location>
        <begin position="1"/>
        <end position="72"/>
    </location>
</feature>
<dbReference type="InterPro" id="IPR040976">
    <property type="entry name" value="Pkinase_fungal"/>
</dbReference>
<comment type="caution">
    <text evidence="3">The sequence shown here is derived from an EMBL/GenBank/DDBJ whole genome shotgun (WGS) entry which is preliminary data.</text>
</comment>
<proteinExistence type="predicted"/>
<dbReference type="Pfam" id="PF17667">
    <property type="entry name" value="Pkinase_fungal"/>
    <property type="match status" value="1"/>
</dbReference>
<dbReference type="PANTHER" id="PTHR38248">
    <property type="entry name" value="FUNK1 6"/>
    <property type="match status" value="1"/>
</dbReference>
<dbReference type="AlphaFoldDB" id="A0A9W8G8Q5"/>
<sequence>MTIGSDKPLKAASNNPRPAFNYCTGKARKKRSRPATKDNETSASAVASTSSVNNTPQKAKSSHSSSAQYSGYSVSDVSKFRREQMESEVVHRLLKDVDCVVDQAQPTDPARKALAGRIASEVAADIEELIEKTGHGTDAHGANSRHEALASADGAFSVDDAIRTALPWLLPPADKTPSSQTERRIYSQHNAFVLVVAHLVKTRLANHDTYSDSCRLVMPYKEAGTKPAGADDGTMVDASIVCCDVNSTIEAQLHPSYTDILAIVEAKGKLTPKNTRDAYAQLFDYTRNIYYNQMSRRFAWGLTCCGSVVNACIFTNYKVLASPNIDVKTKEGRLEFVRLLVGWSLCSTWQLGFDETISWNADLKCFEVQVPRGDNTGKLVTYYSTDVILAAERLFGRHCRCFLATNERPAAGITEDNPLVADCVIKDSWALFSDDTSEPKALDYKDAITGDQGISERIADVQLDDEAGAVWPSEDLLLEAGSDIATARSEISLLKKARRVLGSESSGFKGLYPRITDGGWVYQRSPTSLVPDSTRAMAVLCAEQQRLIPFCLHARYAMEPIGKPLETVRSVPELIVVLKDAMECYMALYTECKILHRDISDNNILVVREGSSIRGLLIDYDCAIDLGKPRQTMRPERTGTLPFMSVGNLEQLSIPRTPLDDWESLLYLVCWLGTFGINDKYNDAIAKTPRITKFPINDWRVGDEVRIAEAKRGHMNTESQFAGQILLNFDNGQDSLELLCDLAMNLHRYLFFNPHLSGDDAINCHGAVARSSKKKKQLELATILEDSQDSDSSYELAEPDDPFAEPVGPVEPVEPNDPFAKRVPHADAISKDLLQVLKYFAKKAKRAL</sequence>
<dbReference type="Proteomes" id="UP001151518">
    <property type="component" value="Unassembled WGS sequence"/>
</dbReference>
<gene>
    <name evidence="3" type="ORF">GGI25_002581</name>
</gene>
<dbReference type="PANTHER" id="PTHR38248:SF2">
    <property type="entry name" value="FUNK1 11"/>
    <property type="match status" value="1"/>
</dbReference>
<dbReference type="OrthoDB" id="5584477at2759"/>
<dbReference type="InterPro" id="IPR011009">
    <property type="entry name" value="Kinase-like_dom_sf"/>
</dbReference>
<feature type="domain" description="Fungal-type protein kinase" evidence="2">
    <location>
        <begin position="249"/>
        <end position="672"/>
    </location>
</feature>
<evidence type="ECO:0000256" key="1">
    <source>
        <dbReference type="SAM" id="MobiDB-lite"/>
    </source>
</evidence>
<name>A0A9W8G8Q5_9FUNG</name>
<feature type="region of interest" description="Disordered" evidence="1">
    <location>
        <begin position="787"/>
        <end position="821"/>
    </location>
</feature>
<evidence type="ECO:0000313" key="3">
    <source>
        <dbReference type="EMBL" id="KAJ2678230.1"/>
    </source>
</evidence>
<reference evidence="3" key="1">
    <citation type="submission" date="2022-07" db="EMBL/GenBank/DDBJ databases">
        <title>Phylogenomic reconstructions and comparative analyses of Kickxellomycotina fungi.</title>
        <authorList>
            <person name="Reynolds N.K."/>
            <person name="Stajich J.E."/>
            <person name="Barry K."/>
            <person name="Grigoriev I.V."/>
            <person name="Crous P."/>
            <person name="Smith M.E."/>
        </authorList>
    </citation>
    <scope>NUCLEOTIDE SEQUENCE</scope>
    <source>
        <strain evidence="3">NRRL 3115</strain>
    </source>
</reference>
<organism evidence="3 4">
    <name type="scientific">Coemansia spiralis</name>
    <dbReference type="NCBI Taxonomy" id="417178"/>
    <lineage>
        <taxon>Eukaryota</taxon>
        <taxon>Fungi</taxon>
        <taxon>Fungi incertae sedis</taxon>
        <taxon>Zoopagomycota</taxon>
        <taxon>Kickxellomycotina</taxon>
        <taxon>Kickxellomycetes</taxon>
        <taxon>Kickxellales</taxon>
        <taxon>Kickxellaceae</taxon>
        <taxon>Coemansia</taxon>
    </lineage>
</organism>
<evidence type="ECO:0000259" key="2">
    <source>
        <dbReference type="Pfam" id="PF17667"/>
    </source>
</evidence>
<dbReference type="Gene3D" id="1.10.510.10">
    <property type="entry name" value="Transferase(Phosphotransferase) domain 1"/>
    <property type="match status" value="1"/>
</dbReference>
<dbReference type="EMBL" id="JANBTW010000023">
    <property type="protein sequence ID" value="KAJ2678230.1"/>
    <property type="molecule type" value="Genomic_DNA"/>
</dbReference>
<accession>A0A9W8G8Q5</accession>